<feature type="compositionally biased region" description="Basic and acidic residues" evidence="1">
    <location>
        <begin position="112"/>
        <end position="123"/>
    </location>
</feature>
<reference evidence="2 3" key="1">
    <citation type="journal article" date="2017" name="Genome Announc.">
        <title>Genome sequence of the saprophytic ascomycete Epicoccum nigrum ICMP 19927 strain isolated from New Zealand.</title>
        <authorList>
            <person name="Fokin M."/>
            <person name="Fleetwood D."/>
            <person name="Weir B.S."/>
            <person name="Villas-Boas S.G."/>
        </authorList>
    </citation>
    <scope>NUCLEOTIDE SEQUENCE [LARGE SCALE GENOMIC DNA]</scope>
    <source>
        <strain evidence="2 3">ICMP 19927</strain>
    </source>
</reference>
<accession>A0A1Y2LJP6</accession>
<feature type="compositionally biased region" description="Basic and acidic residues" evidence="1">
    <location>
        <begin position="135"/>
        <end position="150"/>
    </location>
</feature>
<feature type="region of interest" description="Disordered" evidence="1">
    <location>
        <begin position="66"/>
        <end position="165"/>
    </location>
</feature>
<protein>
    <submittedName>
        <fullName evidence="2">Uncharacterized protein</fullName>
    </submittedName>
</protein>
<evidence type="ECO:0000313" key="3">
    <source>
        <dbReference type="Proteomes" id="UP000193240"/>
    </source>
</evidence>
<sequence>MSSTGAVSLRALSRARCQVRYVTARRSYATEYDQRTKETLKTSSRLTWLTATAAIGAAAIYYSEPWTKAPSPSSSSSASSSSPPGHPASSESSKANRPGHRHEAAYASDVPKPVEDRHGDTVAKHSIAAHKNQNKVREGKFSKEEFDNHVQVHSPGKPGGDFEKK</sequence>
<evidence type="ECO:0000256" key="1">
    <source>
        <dbReference type="SAM" id="MobiDB-lite"/>
    </source>
</evidence>
<gene>
    <name evidence="2" type="ORF">B5807_11459</name>
</gene>
<dbReference type="InParanoid" id="A0A1Y2LJP6"/>
<dbReference type="EMBL" id="KZ107860">
    <property type="protein sequence ID" value="OSS43970.1"/>
    <property type="molecule type" value="Genomic_DNA"/>
</dbReference>
<organism evidence="2 3">
    <name type="scientific">Epicoccum nigrum</name>
    <name type="common">Soil fungus</name>
    <name type="synonym">Epicoccum purpurascens</name>
    <dbReference type="NCBI Taxonomy" id="105696"/>
    <lineage>
        <taxon>Eukaryota</taxon>
        <taxon>Fungi</taxon>
        <taxon>Dikarya</taxon>
        <taxon>Ascomycota</taxon>
        <taxon>Pezizomycotina</taxon>
        <taxon>Dothideomycetes</taxon>
        <taxon>Pleosporomycetidae</taxon>
        <taxon>Pleosporales</taxon>
        <taxon>Pleosporineae</taxon>
        <taxon>Didymellaceae</taxon>
        <taxon>Epicoccum</taxon>
    </lineage>
</organism>
<name>A0A1Y2LJP6_EPING</name>
<dbReference type="AlphaFoldDB" id="A0A1Y2LJP6"/>
<dbReference type="STRING" id="105696.A0A1Y2LJP6"/>
<keyword evidence="3" id="KW-1185">Reference proteome</keyword>
<proteinExistence type="predicted"/>
<dbReference type="OMA" id="QHESAYA"/>
<evidence type="ECO:0000313" key="2">
    <source>
        <dbReference type="EMBL" id="OSS43970.1"/>
    </source>
</evidence>
<feature type="compositionally biased region" description="Low complexity" evidence="1">
    <location>
        <begin position="69"/>
        <end position="93"/>
    </location>
</feature>
<dbReference type="Proteomes" id="UP000193240">
    <property type="component" value="Unassembled WGS sequence"/>
</dbReference>